<keyword evidence="4" id="KW-0378">Hydrolase</keyword>
<reference evidence="7 8" key="1">
    <citation type="submission" date="2019-07" db="EMBL/GenBank/DDBJ databases">
        <title>Whole genome shotgun sequence of Rhodospirillum oryzae NBRC 107573.</title>
        <authorList>
            <person name="Hosoyama A."/>
            <person name="Uohara A."/>
            <person name="Ohji S."/>
            <person name="Ichikawa N."/>
        </authorList>
    </citation>
    <scope>NUCLEOTIDE SEQUENCE [LARGE SCALE GENOMIC DNA]</scope>
    <source>
        <strain evidence="7 8">NBRC 107573</strain>
    </source>
</reference>
<dbReference type="PANTHER" id="PTHR11963:SF20">
    <property type="entry name" value="PEPTIDASE B"/>
    <property type="match status" value="1"/>
</dbReference>
<dbReference type="GO" id="GO:0030145">
    <property type="term" value="F:manganese ion binding"/>
    <property type="evidence" value="ECO:0007669"/>
    <property type="project" value="InterPro"/>
</dbReference>
<comment type="caution">
    <text evidence="7">The sequence shown here is derived from an EMBL/GenBank/DDBJ whole genome shotgun (WGS) entry which is preliminary data.</text>
</comment>
<dbReference type="Pfam" id="PF21337">
    <property type="entry name" value="Peptidase_M17_N_1"/>
    <property type="match status" value="1"/>
</dbReference>
<keyword evidence="5" id="KW-0464">Manganese</keyword>
<evidence type="ECO:0000256" key="5">
    <source>
        <dbReference type="ARBA" id="ARBA00023211"/>
    </source>
</evidence>
<evidence type="ECO:0000313" key="7">
    <source>
        <dbReference type="EMBL" id="GEO82832.1"/>
    </source>
</evidence>
<name>A0A512HBL5_9PROT</name>
<dbReference type="InterPro" id="IPR011356">
    <property type="entry name" value="Leucine_aapep/pepB"/>
</dbReference>
<protein>
    <submittedName>
        <fullName evidence="7">Leucyl aminopeptidase</fullName>
    </submittedName>
</protein>
<feature type="domain" description="Cytosol aminopeptidase" evidence="6">
    <location>
        <begin position="325"/>
        <end position="332"/>
    </location>
</feature>
<comment type="similarity">
    <text evidence="1">Belongs to the peptidase M17 family.</text>
</comment>
<dbReference type="SUPFAM" id="SSF53187">
    <property type="entry name" value="Zn-dependent exopeptidases"/>
    <property type="match status" value="1"/>
</dbReference>
<dbReference type="PROSITE" id="PS00631">
    <property type="entry name" value="CYTOSOL_AP"/>
    <property type="match status" value="1"/>
</dbReference>
<keyword evidence="2 7" id="KW-0031">Aminopeptidase</keyword>
<dbReference type="Gene3D" id="3.40.220.10">
    <property type="entry name" value="Leucine Aminopeptidase, subunit E, domain 1"/>
    <property type="match status" value="1"/>
</dbReference>
<evidence type="ECO:0000259" key="6">
    <source>
        <dbReference type="PROSITE" id="PS00631"/>
    </source>
</evidence>
<evidence type="ECO:0000313" key="8">
    <source>
        <dbReference type="Proteomes" id="UP000321567"/>
    </source>
</evidence>
<evidence type="ECO:0000256" key="1">
    <source>
        <dbReference type="ARBA" id="ARBA00009528"/>
    </source>
</evidence>
<dbReference type="RefSeq" id="WP_246135576.1">
    <property type="nucleotide sequence ID" value="NZ_BJZO01000116.1"/>
</dbReference>
<dbReference type="Proteomes" id="UP000321567">
    <property type="component" value="Unassembled WGS sequence"/>
</dbReference>
<dbReference type="CDD" id="cd00433">
    <property type="entry name" value="Peptidase_M17"/>
    <property type="match status" value="1"/>
</dbReference>
<evidence type="ECO:0000256" key="3">
    <source>
        <dbReference type="ARBA" id="ARBA00022670"/>
    </source>
</evidence>
<dbReference type="AlphaFoldDB" id="A0A512HBL5"/>
<evidence type="ECO:0000256" key="2">
    <source>
        <dbReference type="ARBA" id="ARBA00022438"/>
    </source>
</evidence>
<dbReference type="InterPro" id="IPR048816">
    <property type="entry name" value="Peptidase_M17_N_1"/>
</dbReference>
<organism evidence="7 8">
    <name type="scientific">Pararhodospirillum oryzae</name>
    <dbReference type="NCBI Taxonomy" id="478448"/>
    <lineage>
        <taxon>Bacteria</taxon>
        <taxon>Pseudomonadati</taxon>
        <taxon>Pseudomonadota</taxon>
        <taxon>Alphaproteobacteria</taxon>
        <taxon>Rhodospirillales</taxon>
        <taxon>Rhodospirillaceae</taxon>
        <taxon>Pararhodospirillum</taxon>
    </lineage>
</organism>
<dbReference type="Gene3D" id="3.40.630.10">
    <property type="entry name" value="Zn peptidases"/>
    <property type="match status" value="1"/>
</dbReference>
<keyword evidence="8" id="KW-1185">Reference proteome</keyword>
<sequence length="482" mass="50783">MLASLIDPVLEPDAARRALPLHAVRASRFAEWALGLPAPAQAWIKAQGLEAPPDSPLLLPDSEGAVLGAVVALPEADPAPGMDPEGPLVFARASAQLPPGVYRLDAPDLPAGWATDVALSWALAHYRFDRYRPLTRSAERRPKTRLAWPEGADRALVASLLDATALVRDLVNTPAEDLGPADLARAAEHTAQRFGARVDVLVGDAVREAGYPLIHAVGRASPRPPHLIDLTWGNPAHPAVTLVGKGVCFDTGGLDLKTASGMRLMKKDMGGAAHVLALARMVMAADLPVRLRVLIPAVDNVVAGNALRPGDVVVSRKGLSVEIGNTDAEGRLILADALAEASASAPALLLDCATLTGAARVALGPDLPALFTDDEALASHLLAAAHAQRDPLWRLPLWRPYRPLLDSALADLNNAPESPFAGAITAALFLKAFVNPGVRWAHLDLYAWRPSSRPGHPEGGAAQGLRALFSVLKNHIASDTLP</sequence>
<dbReference type="PRINTS" id="PR00481">
    <property type="entry name" value="LAMNOPPTDASE"/>
</dbReference>
<evidence type="ECO:0000256" key="4">
    <source>
        <dbReference type="ARBA" id="ARBA00022801"/>
    </source>
</evidence>
<dbReference type="GO" id="GO:0006508">
    <property type="term" value="P:proteolysis"/>
    <property type="evidence" value="ECO:0007669"/>
    <property type="project" value="UniProtKB-KW"/>
</dbReference>
<keyword evidence="3" id="KW-0645">Protease</keyword>
<gene>
    <name evidence="7" type="ORF">ROR02_29630</name>
</gene>
<accession>A0A512HBL5</accession>
<dbReference type="EMBL" id="BJZO01000116">
    <property type="protein sequence ID" value="GEO82832.1"/>
    <property type="molecule type" value="Genomic_DNA"/>
</dbReference>
<dbReference type="GO" id="GO:0005737">
    <property type="term" value="C:cytoplasm"/>
    <property type="evidence" value="ECO:0007669"/>
    <property type="project" value="InterPro"/>
</dbReference>
<dbReference type="InterPro" id="IPR000819">
    <property type="entry name" value="Peptidase_M17_C"/>
</dbReference>
<proteinExistence type="inferred from homology"/>
<dbReference type="InterPro" id="IPR043472">
    <property type="entry name" value="Macro_dom-like"/>
</dbReference>
<dbReference type="PANTHER" id="PTHR11963">
    <property type="entry name" value="LEUCINE AMINOPEPTIDASE-RELATED"/>
    <property type="match status" value="1"/>
</dbReference>
<dbReference type="GO" id="GO:0070006">
    <property type="term" value="F:metalloaminopeptidase activity"/>
    <property type="evidence" value="ECO:0007669"/>
    <property type="project" value="InterPro"/>
</dbReference>
<dbReference type="Pfam" id="PF00883">
    <property type="entry name" value="Peptidase_M17"/>
    <property type="match status" value="1"/>
</dbReference>